<dbReference type="AlphaFoldDB" id="A0A6N7KP77"/>
<dbReference type="RefSeq" id="WP_153460900.1">
    <property type="nucleotide sequence ID" value="NZ_WBOF01000001.1"/>
</dbReference>
<dbReference type="EMBL" id="WBOF01000001">
    <property type="protein sequence ID" value="MQS12555.1"/>
    <property type="molecule type" value="Genomic_DNA"/>
</dbReference>
<gene>
    <name evidence="1" type="ORF">F7Q99_09715</name>
</gene>
<sequence length="73" mass="7641">MAPIHVLHGQPTPEELATVLAVVQARAAAAQAAAEAARRAGVGPASPWNDRARLLRPAIRPGVNAWRTSGWAN</sequence>
<proteinExistence type="predicted"/>
<dbReference type="Pfam" id="PF13822">
    <property type="entry name" value="ACC_epsilon"/>
    <property type="match status" value="1"/>
</dbReference>
<accession>A0A6N7KP77</accession>
<dbReference type="GO" id="GO:0004658">
    <property type="term" value="F:propionyl-CoA carboxylase activity"/>
    <property type="evidence" value="ECO:0007669"/>
    <property type="project" value="InterPro"/>
</dbReference>
<comment type="caution">
    <text evidence="1">The sequence shown here is derived from an EMBL/GenBank/DDBJ whole genome shotgun (WGS) entry which is preliminary data.</text>
</comment>
<dbReference type="Proteomes" id="UP000450000">
    <property type="component" value="Unassembled WGS sequence"/>
</dbReference>
<name>A0A6N7KP77_9ACTN</name>
<dbReference type="OrthoDB" id="3855623at2"/>
<evidence type="ECO:0000313" key="1">
    <source>
        <dbReference type="EMBL" id="MQS12555.1"/>
    </source>
</evidence>
<evidence type="ECO:0000313" key="2">
    <source>
        <dbReference type="Proteomes" id="UP000450000"/>
    </source>
</evidence>
<reference evidence="1 2" key="1">
    <citation type="submission" date="2019-09" db="EMBL/GenBank/DDBJ databases">
        <title>Genome Sequences of Streptomyces kaniharaensis ATCC 21070.</title>
        <authorList>
            <person name="Zhu W."/>
            <person name="De Crecy-Lagard V."/>
            <person name="Richards N.G."/>
        </authorList>
    </citation>
    <scope>NUCLEOTIDE SEQUENCE [LARGE SCALE GENOMIC DNA]</scope>
    <source>
        <strain evidence="1 2">SF-557</strain>
    </source>
</reference>
<protein>
    <submittedName>
        <fullName evidence="1">Acyl-CoA carboxylase subunit epsilon</fullName>
    </submittedName>
</protein>
<keyword evidence="2" id="KW-1185">Reference proteome</keyword>
<dbReference type="InterPro" id="IPR032716">
    <property type="entry name" value="ACC_epsilon"/>
</dbReference>
<dbReference type="GO" id="GO:0003989">
    <property type="term" value="F:acetyl-CoA carboxylase activity"/>
    <property type="evidence" value="ECO:0007669"/>
    <property type="project" value="InterPro"/>
</dbReference>
<organism evidence="1 2">
    <name type="scientific">Streptomyces kaniharaensis</name>
    <dbReference type="NCBI Taxonomy" id="212423"/>
    <lineage>
        <taxon>Bacteria</taxon>
        <taxon>Bacillati</taxon>
        <taxon>Actinomycetota</taxon>
        <taxon>Actinomycetes</taxon>
        <taxon>Kitasatosporales</taxon>
        <taxon>Streptomycetaceae</taxon>
        <taxon>Streptomyces</taxon>
    </lineage>
</organism>